<evidence type="ECO:0000313" key="1">
    <source>
        <dbReference type="EMBL" id="WKA09284.1"/>
    </source>
</evidence>
<protein>
    <submittedName>
        <fullName evidence="1">Uncharacterized protein</fullName>
    </submittedName>
</protein>
<name>A0ABY9DRA0_VITVI</name>
<dbReference type="EMBL" id="CP126665">
    <property type="protein sequence ID" value="WKA09284.1"/>
    <property type="molecule type" value="Genomic_DNA"/>
</dbReference>
<gene>
    <name evidence="1" type="ORF">VitviT2T_026946</name>
</gene>
<sequence length="139" mass="15285">MGIPPLLPSSFPTFSLSAPCRRHSSFDSPFPPPCCYHFAAPISSGPLPTQPPFLHLRQQQLQPSVQATTAATMHHRPPFPLPACTMHHSSSASTTTPHCYTVTPPPPLFSDQQRHRPPIRRRRCCTDHALIVAHLLAAS</sequence>
<keyword evidence="2" id="KW-1185">Reference proteome</keyword>
<accession>A0ABY9DRA0</accession>
<reference evidence="1 2" key="1">
    <citation type="journal article" date="2023" name="Hortic Res">
        <title>The complete reference genome for grapevine (Vitis vinifera L.) genetics and breeding.</title>
        <authorList>
            <person name="Shi X."/>
            <person name="Cao S."/>
            <person name="Wang X."/>
            <person name="Huang S."/>
            <person name="Wang Y."/>
            <person name="Liu Z."/>
            <person name="Liu W."/>
            <person name="Leng X."/>
            <person name="Peng Y."/>
            <person name="Wang N."/>
            <person name="Wang Y."/>
            <person name="Ma Z."/>
            <person name="Xu X."/>
            <person name="Zhang F."/>
            <person name="Xue H."/>
            <person name="Zhong H."/>
            <person name="Wang Y."/>
            <person name="Zhang K."/>
            <person name="Velt A."/>
            <person name="Avia K."/>
            <person name="Holtgrawe D."/>
            <person name="Grimplet J."/>
            <person name="Matus J.T."/>
            <person name="Ware D."/>
            <person name="Wu X."/>
            <person name="Wang H."/>
            <person name="Liu C."/>
            <person name="Fang Y."/>
            <person name="Rustenholz C."/>
            <person name="Cheng Z."/>
            <person name="Xiao H."/>
            <person name="Zhou Y."/>
        </authorList>
    </citation>
    <scope>NUCLEOTIDE SEQUENCE [LARGE SCALE GENOMIC DNA]</scope>
    <source>
        <strain evidence="2">cv. Pinot noir / PN40024</strain>
        <tissue evidence="1">Leaf</tissue>
    </source>
</reference>
<dbReference type="Proteomes" id="UP001227230">
    <property type="component" value="Chromosome 18"/>
</dbReference>
<organism evidence="1 2">
    <name type="scientific">Vitis vinifera</name>
    <name type="common">Grape</name>
    <dbReference type="NCBI Taxonomy" id="29760"/>
    <lineage>
        <taxon>Eukaryota</taxon>
        <taxon>Viridiplantae</taxon>
        <taxon>Streptophyta</taxon>
        <taxon>Embryophyta</taxon>
        <taxon>Tracheophyta</taxon>
        <taxon>Spermatophyta</taxon>
        <taxon>Magnoliopsida</taxon>
        <taxon>eudicotyledons</taxon>
        <taxon>Gunneridae</taxon>
        <taxon>Pentapetalae</taxon>
        <taxon>rosids</taxon>
        <taxon>Vitales</taxon>
        <taxon>Vitaceae</taxon>
        <taxon>Viteae</taxon>
        <taxon>Vitis</taxon>
    </lineage>
</organism>
<proteinExistence type="predicted"/>
<evidence type="ECO:0000313" key="2">
    <source>
        <dbReference type="Proteomes" id="UP001227230"/>
    </source>
</evidence>